<evidence type="ECO:0008006" key="6">
    <source>
        <dbReference type="Google" id="ProtNLM"/>
    </source>
</evidence>
<dbReference type="InterPro" id="IPR011205">
    <property type="entry name" value="UCP015417_vWA"/>
</dbReference>
<dbReference type="AlphaFoldDB" id="A0A1E3JWV9"/>
<comment type="caution">
    <text evidence="4">The sequence shown here is derived from an EMBL/GenBank/DDBJ whole genome shotgun (WGS) entry which is preliminary data.</text>
</comment>
<dbReference type="GeneID" id="30191205"/>
<dbReference type="Pfam" id="PF25043">
    <property type="entry name" value="DUF7788"/>
    <property type="match status" value="1"/>
</dbReference>
<reference evidence="4 5" key="1">
    <citation type="submission" date="2016-06" db="EMBL/GenBank/DDBJ databases">
        <title>Evolution of pathogenesis and genome organization in the Tremellales.</title>
        <authorList>
            <person name="Cuomo C."/>
            <person name="Litvintseva A."/>
            <person name="Heitman J."/>
            <person name="Chen Y."/>
            <person name="Sun S."/>
            <person name="Springer D."/>
            <person name="Dromer F."/>
            <person name="Young S."/>
            <person name="Zeng Q."/>
            <person name="Chapman S."/>
            <person name="Gujja S."/>
            <person name="Saif S."/>
            <person name="Birren B."/>
        </authorList>
    </citation>
    <scope>NUCLEOTIDE SEQUENCE [LARGE SCALE GENOMIC DNA]</scope>
    <source>
        <strain evidence="4 5">CBS 7118</strain>
    </source>
</reference>
<feature type="domain" description="DUF7788" evidence="3">
    <location>
        <begin position="533"/>
        <end position="775"/>
    </location>
</feature>
<keyword evidence="5" id="KW-1185">Reference proteome</keyword>
<dbReference type="Gene3D" id="3.40.50.410">
    <property type="entry name" value="von Willebrand factor, type A domain"/>
    <property type="match status" value="1"/>
</dbReference>
<feature type="domain" description="DUF2828" evidence="2">
    <location>
        <begin position="74"/>
        <end position="527"/>
    </location>
</feature>
<feature type="region of interest" description="Disordered" evidence="1">
    <location>
        <begin position="263"/>
        <end position="294"/>
    </location>
</feature>
<evidence type="ECO:0000256" key="1">
    <source>
        <dbReference type="SAM" id="MobiDB-lite"/>
    </source>
</evidence>
<dbReference type="InterPro" id="IPR056690">
    <property type="entry name" value="DUF7788"/>
</dbReference>
<dbReference type="PANTHER" id="PTHR31373">
    <property type="entry name" value="OS06G0652100 PROTEIN"/>
    <property type="match status" value="1"/>
</dbReference>
<accession>A0A1E3JWV9</accession>
<gene>
    <name evidence="4" type="ORF">L198_01992</name>
</gene>
<dbReference type="PIRSF" id="PIRSF015417">
    <property type="entry name" value="T31B5_30_vWA"/>
    <property type="match status" value="1"/>
</dbReference>
<proteinExistence type="predicted"/>
<dbReference type="RefSeq" id="XP_019033955.1">
    <property type="nucleotide sequence ID" value="XM_019174148.1"/>
</dbReference>
<evidence type="ECO:0000259" key="2">
    <source>
        <dbReference type="Pfam" id="PF11443"/>
    </source>
</evidence>
<dbReference type="EMBL" id="AWGH01000004">
    <property type="protein sequence ID" value="ODO05300.1"/>
    <property type="molecule type" value="Genomic_DNA"/>
</dbReference>
<dbReference type="InterPro" id="IPR036465">
    <property type="entry name" value="vWFA_dom_sf"/>
</dbReference>
<dbReference type="OrthoDB" id="1149618at2759"/>
<dbReference type="PANTHER" id="PTHR31373:SF27">
    <property type="entry name" value="TROVE DOMAIN-CONTAINING PROTEIN"/>
    <property type="match status" value="1"/>
</dbReference>
<evidence type="ECO:0000259" key="3">
    <source>
        <dbReference type="Pfam" id="PF25043"/>
    </source>
</evidence>
<sequence length="787" mass="87371">MSSGQAEQQLAKKQFRDWSLPPAFLARLKASPEAVLDELVPLKPIESQKKETLNEATQSHPFIDAMKSAGDVRTEKGALAHQSTDAPLVDLFIDLAPGVGAEHLFNLLKAAWKDDALSTLKIVFHSRSIHEGKGYKDGFFRAVAWVWEYHPRTLLENLHLLVNPTCPPTLNEKRNSTKRQKTEEEELNKGNVVALDDEGDVDLGKPPVEYSSRPHGTFDDLLDLLVLHINGQLDTSYTKSLNAVDEGLAPAKAGHTFKKARLSAKAEKTEKRDRSGFKRISGEAKKLEKSDDSTSGAAEKEFRVKLLTAPDMTQKHYLLAERLTSALEEDEKFQALYITVAHIFHKYLKADLQLLDQHREALRAPTEKTRYSPHLLKLSFAAKWAPTPGKSADKTLHIATGLSALLFPSFDGHWARQKLQKEVLTPLREALAVPEVAMSNKSWKIDYTKVPSRAMSRNAQSFADNDPKGFRAYIEKVASGRTTISGASMMPHELLLNVLADDNKSVILKQLAGLQWATLVESIRSSSSSALSNCIAIADVSGSMGSIEYNMGSAKAPQPILPCIALTLLLSELSEAPWKSHFFTFSEDPKFEYIDAALPLAERAAKLNRSNWGMSTQFAKTYELILQNAKRENLAPKKMVKKLFVFSDMQFDIAGRASYGETEHQAMRRRFKEEGYKIPELVYWNLASREKGTLKPAKSNVEGVTLVSGFSGALMKFFLGEEAVDEDVEDEDDELQGSFEAVKIGEHDEGGNGTVKDGEKKKIKANPLDQVRKAIGIEPFAGLKVID</sequence>
<feature type="region of interest" description="Disordered" evidence="1">
    <location>
        <begin position="167"/>
        <end position="187"/>
    </location>
</feature>
<dbReference type="InterPro" id="IPR058580">
    <property type="entry name" value="DUF2828"/>
</dbReference>
<dbReference type="Proteomes" id="UP000094819">
    <property type="component" value="Unassembled WGS sequence"/>
</dbReference>
<protein>
    <recommendedName>
        <fullName evidence="6">TROVE domain-containing protein</fullName>
    </recommendedName>
</protein>
<dbReference type="Pfam" id="PF11443">
    <property type="entry name" value="DUF2828"/>
    <property type="match status" value="1"/>
</dbReference>
<evidence type="ECO:0000313" key="4">
    <source>
        <dbReference type="EMBL" id="ODO05300.1"/>
    </source>
</evidence>
<organism evidence="4 5">
    <name type="scientific">Cryptococcus wingfieldii CBS 7118</name>
    <dbReference type="NCBI Taxonomy" id="1295528"/>
    <lineage>
        <taxon>Eukaryota</taxon>
        <taxon>Fungi</taxon>
        <taxon>Dikarya</taxon>
        <taxon>Basidiomycota</taxon>
        <taxon>Agaricomycotina</taxon>
        <taxon>Tremellomycetes</taxon>
        <taxon>Tremellales</taxon>
        <taxon>Cryptococcaceae</taxon>
        <taxon>Cryptococcus</taxon>
    </lineage>
</organism>
<feature type="compositionally biased region" description="Basic and acidic residues" evidence="1">
    <location>
        <begin position="264"/>
        <end position="294"/>
    </location>
</feature>
<evidence type="ECO:0000313" key="5">
    <source>
        <dbReference type="Proteomes" id="UP000094819"/>
    </source>
</evidence>
<name>A0A1E3JWV9_9TREE</name>